<reference evidence="1" key="1">
    <citation type="journal article" date="2021" name="Proc. Natl. Acad. Sci. U.S.A.">
        <title>A Catalog of Tens of Thousands of Viruses from Human Metagenomes Reveals Hidden Associations with Chronic Diseases.</title>
        <authorList>
            <person name="Tisza M.J."/>
            <person name="Buck C.B."/>
        </authorList>
    </citation>
    <scope>NUCLEOTIDE SEQUENCE</scope>
    <source>
        <strain evidence="1">CtOrJ23</strain>
    </source>
</reference>
<protein>
    <submittedName>
        <fullName evidence="1">Short C-terminal domain</fullName>
    </submittedName>
</protein>
<proteinExistence type="predicted"/>
<name>A0A8S5Q0G2_9CAUD</name>
<evidence type="ECO:0000313" key="1">
    <source>
        <dbReference type="EMBL" id="DAE12814.1"/>
    </source>
</evidence>
<dbReference type="EMBL" id="BK015557">
    <property type="protein sequence ID" value="DAE12814.1"/>
    <property type="molecule type" value="Genomic_DNA"/>
</dbReference>
<organism evidence="1">
    <name type="scientific">Siphoviridae sp. ctOrJ23</name>
    <dbReference type="NCBI Taxonomy" id="2825481"/>
    <lineage>
        <taxon>Viruses</taxon>
        <taxon>Duplodnaviria</taxon>
        <taxon>Heunggongvirae</taxon>
        <taxon>Uroviricota</taxon>
        <taxon>Caudoviricetes</taxon>
    </lineage>
</organism>
<sequence length="91" mass="10647">MTTEELLACLTIRGLNTVDMDNLTIGMCLNFIRSYDRFDTVRKGGKWEDPESAYKIAKKALPIVERRYKEGIISEEEYRSYIAEIEEYERG</sequence>
<accession>A0A8S5Q0G2</accession>